<feature type="domain" description="YscD-like Bon-like" evidence="3">
    <location>
        <begin position="242"/>
        <end position="296"/>
    </location>
</feature>
<dbReference type="Pfam" id="PF16697">
    <property type="entry name" value="Yop-YscD_cpl"/>
    <property type="match status" value="1"/>
</dbReference>
<dbReference type="AlphaFoldDB" id="A0A1I4M454"/>
<gene>
    <name evidence="4" type="ORF">SAMN02982985_02227</name>
</gene>
<accession>A0A1I4M454</accession>
<evidence type="ECO:0000259" key="3">
    <source>
        <dbReference type="Pfam" id="PF21934"/>
    </source>
</evidence>
<dbReference type="RefSeq" id="WP_093387520.1">
    <property type="nucleotide sequence ID" value="NZ_FOTW01000010.1"/>
</dbReference>
<dbReference type="InterPro" id="IPR053946">
    <property type="entry name" value="YscD_ppl_3rd"/>
</dbReference>
<dbReference type="EMBL" id="FOTW01000010">
    <property type="protein sequence ID" value="SFL97959.1"/>
    <property type="molecule type" value="Genomic_DNA"/>
</dbReference>
<organism evidence="4 5">
    <name type="scientific">Rugamonas rubra</name>
    <dbReference type="NCBI Taxonomy" id="758825"/>
    <lineage>
        <taxon>Bacteria</taxon>
        <taxon>Pseudomonadati</taxon>
        <taxon>Pseudomonadota</taxon>
        <taxon>Betaproteobacteria</taxon>
        <taxon>Burkholderiales</taxon>
        <taxon>Oxalobacteraceae</taxon>
        <taxon>Telluria group</taxon>
        <taxon>Rugamonas</taxon>
    </lineage>
</organism>
<evidence type="ECO:0000256" key="1">
    <source>
        <dbReference type="SAM" id="MobiDB-lite"/>
    </source>
</evidence>
<keyword evidence="5" id="KW-1185">Reference proteome</keyword>
<sequence>MFELRVLNGLHRGAALPLDEQTLLIGAGDDADVVLVDPGVAPRHASLSASGDGWLLAALDGLLYPADSARPHSALDLAAGDCARLGPIWLAVMAQDAAWIAPPAQPSDGPWFDGADDAADGPAGEGGAARPPAQGGPDEAATAPAAACADAAAPAGAARPGPAGGAGRRRVLLALLAAMLSCAAAYAITGKPEGSLASKQAAARARLDGPAAAGKPADKTVAAAFDAPHADAAAARPLTADELRAAFRKRLSDADLLKRFDLDLQERQWLMQAALDDEEADRFARILTAFVKQHHIGFHVSAKIGSGESMLPFKIKQVVSGANASVITQDGERVYVGDEYRGVRLVAIQANQLSFAGKRKIEVKW</sequence>
<feature type="region of interest" description="Disordered" evidence="1">
    <location>
        <begin position="103"/>
        <end position="147"/>
    </location>
</feature>
<dbReference type="OrthoDB" id="9156149at2"/>
<feature type="compositionally biased region" description="Low complexity" evidence="1">
    <location>
        <begin position="128"/>
        <end position="147"/>
    </location>
</feature>
<reference evidence="4 5" key="1">
    <citation type="submission" date="2016-10" db="EMBL/GenBank/DDBJ databases">
        <authorList>
            <person name="de Groot N.N."/>
        </authorList>
    </citation>
    <scope>NUCLEOTIDE SEQUENCE [LARGE SCALE GENOMIC DNA]</scope>
    <source>
        <strain evidence="4 5">ATCC 43154</strain>
    </source>
</reference>
<proteinExistence type="predicted"/>
<dbReference type="InterPro" id="IPR032030">
    <property type="entry name" value="YscD_cytoplasmic_dom"/>
</dbReference>
<evidence type="ECO:0000259" key="2">
    <source>
        <dbReference type="Pfam" id="PF16697"/>
    </source>
</evidence>
<dbReference type="Proteomes" id="UP000199470">
    <property type="component" value="Unassembled WGS sequence"/>
</dbReference>
<dbReference type="InterPro" id="IPR008984">
    <property type="entry name" value="SMAD_FHA_dom_sf"/>
</dbReference>
<dbReference type="Gene3D" id="2.60.200.20">
    <property type="match status" value="1"/>
</dbReference>
<dbReference type="Pfam" id="PF21934">
    <property type="entry name" value="Yop-YscD_ppl_3rd"/>
    <property type="match status" value="1"/>
</dbReference>
<name>A0A1I4M454_9BURK</name>
<evidence type="ECO:0000313" key="5">
    <source>
        <dbReference type="Proteomes" id="UP000199470"/>
    </source>
</evidence>
<feature type="domain" description="YscD cytoplasmic" evidence="2">
    <location>
        <begin position="5"/>
        <end position="95"/>
    </location>
</feature>
<dbReference type="SUPFAM" id="SSF49879">
    <property type="entry name" value="SMAD/FHA domain"/>
    <property type="match status" value="1"/>
</dbReference>
<evidence type="ECO:0000313" key="4">
    <source>
        <dbReference type="EMBL" id="SFL97959.1"/>
    </source>
</evidence>
<protein>
    <submittedName>
        <fullName evidence="4">Type III secretion protein D</fullName>
    </submittedName>
</protein>
<dbReference type="STRING" id="758825.SAMN02982985_02227"/>